<dbReference type="PROSITE" id="PS50994">
    <property type="entry name" value="INTEGRASE"/>
    <property type="match status" value="1"/>
</dbReference>
<dbReference type="Pfam" id="PF13333">
    <property type="entry name" value="rve_2"/>
    <property type="match status" value="1"/>
</dbReference>
<evidence type="ECO:0000256" key="1">
    <source>
        <dbReference type="ARBA" id="ARBA00002286"/>
    </source>
</evidence>
<reference evidence="3 4" key="1">
    <citation type="submission" date="2017-04" db="EMBL/GenBank/DDBJ databases">
        <authorList>
            <person name="Afonso C.L."/>
            <person name="Miller P.J."/>
            <person name="Scott M.A."/>
            <person name="Spackman E."/>
            <person name="Goraichik I."/>
            <person name="Dimitrov K.M."/>
            <person name="Suarez D.L."/>
            <person name="Swayne D.E."/>
        </authorList>
    </citation>
    <scope>NUCLEOTIDE SEQUENCE [LARGE SCALE GENOMIC DNA]</scope>
    <source>
        <strain evidence="3 4">DSM 12816</strain>
    </source>
</reference>
<dbReference type="InterPro" id="IPR036397">
    <property type="entry name" value="RNaseH_sf"/>
</dbReference>
<dbReference type="PANTHER" id="PTHR46889">
    <property type="entry name" value="TRANSPOSASE INSF FOR INSERTION SEQUENCE IS3B-RELATED"/>
    <property type="match status" value="1"/>
</dbReference>
<dbReference type="PANTHER" id="PTHR46889:SF4">
    <property type="entry name" value="TRANSPOSASE INSO FOR INSERTION SEQUENCE ELEMENT IS911B-RELATED"/>
    <property type="match status" value="1"/>
</dbReference>
<dbReference type="Gene3D" id="3.30.420.10">
    <property type="entry name" value="Ribonuclease H-like superfamily/Ribonuclease H"/>
    <property type="match status" value="1"/>
</dbReference>
<keyword evidence="4" id="KW-1185">Reference proteome</keyword>
<dbReference type="EMBL" id="FWXW01000004">
    <property type="protein sequence ID" value="SMC61634.1"/>
    <property type="molecule type" value="Genomic_DNA"/>
</dbReference>
<dbReference type="NCBIfam" id="NF033516">
    <property type="entry name" value="transpos_IS3"/>
    <property type="match status" value="1"/>
</dbReference>
<dbReference type="InterPro" id="IPR012337">
    <property type="entry name" value="RNaseH-like_sf"/>
</dbReference>
<sequence>MCSVLQFPRSTFYYEAKCKEDESPLRNTIKEIFLASRRNYGTRKIKAVLKKEGKQISRRRIGRIMKELGLVSNYTVAQYKVPKKPTNEERVSNQVARQFNNREYLEVVVSDLTYVRVAGRWNYVCLITDLHNREFIGYSAGPNKDPRLVYQAFASIRPGLQKIRIFHTDRGNEFKNNAMDGLLETFGIQRSLSHKGCPYDNAVAEAAFKIFKTEFVYQNTFRTLEELKLGLADYVHWYNHIRIHSSLEYRTPVEYRLSDLKKTV</sequence>
<comment type="function">
    <text evidence="1">Involved in the transposition of the insertion sequence.</text>
</comment>
<dbReference type="InterPro" id="IPR001584">
    <property type="entry name" value="Integrase_cat-core"/>
</dbReference>
<dbReference type="GO" id="GO:0015074">
    <property type="term" value="P:DNA integration"/>
    <property type="evidence" value="ECO:0007669"/>
    <property type="project" value="InterPro"/>
</dbReference>
<dbReference type="InterPro" id="IPR025948">
    <property type="entry name" value="HTH-like_dom"/>
</dbReference>
<dbReference type="STRING" id="1122930.SAMN02745168_1820"/>
<proteinExistence type="predicted"/>
<feature type="domain" description="Integrase catalytic" evidence="2">
    <location>
        <begin position="99"/>
        <end position="260"/>
    </location>
</feature>
<dbReference type="Proteomes" id="UP000192790">
    <property type="component" value="Unassembled WGS sequence"/>
</dbReference>
<dbReference type="Pfam" id="PF00665">
    <property type="entry name" value="rve"/>
    <property type="match status" value="1"/>
</dbReference>
<dbReference type="Pfam" id="PF13276">
    <property type="entry name" value="HTH_21"/>
    <property type="match status" value="1"/>
</dbReference>
<name>A0A1W2AM04_9FIRM</name>
<evidence type="ECO:0000313" key="3">
    <source>
        <dbReference type="EMBL" id="SMC61634.1"/>
    </source>
</evidence>
<dbReference type="GO" id="GO:0003676">
    <property type="term" value="F:nucleic acid binding"/>
    <property type="evidence" value="ECO:0007669"/>
    <property type="project" value="InterPro"/>
</dbReference>
<dbReference type="InterPro" id="IPR050900">
    <property type="entry name" value="Transposase_IS3/IS150/IS904"/>
</dbReference>
<accession>A0A1W2AM04</accession>
<dbReference type="InterPro" id="IPR048020">
    <property type="entry name" value="Transpos_IS3"/>
</dbReference>
<evidence type="ECO:0000259" key="2">
    <source>
        <dbReference type="PROSITE" id="PS50994"/>
    </source>
</evidence>
<dbReference type="AlphaFoldDB" id="A0A1W2AM04"/>
<evidence type="ECO:0000313" key="4">
    <source>
        <dbReference type="Proteomes" id="UP000192790"/>
    </source>
</evidence>
<protein>
    <submittedName>
        <fullName evidence="3">Transposase InsO and inactivated derivatives</fullName>
    </submittedName>
</protein>
<organism evidence="3 4">
    <name type="scientific">Papillibacter cinnamivorans DSM 12816</name>
    <dbReference type="NCBI Taxonomy" id="1122930"/>
    <lineage>
        <taxon>Bacteria</taxon>
        <taxon>Bacillati</taxon>
        <taxon>Bacillota</taxon>
        <taxon>Clostridia</taxon>
        <taxon>Eubacteriales</taxon>
        <taxon>Oscillospiraceae</taxon>
        <taxon>Papillibacter</taxon>
    </lineage>
</organism>
<gene>
    <name evidence="3" type="ORF">SAMN02745168_1820</name>
</gene>
<dbReference type="SUPFAM" id="SSF53098">
    <property type="entry name" value="Ribonuclease H-like"/>
    <property type="match status" value="1"/>
</dbReference>